<dbReference type="Proteomes" id="UP000238338">
    <property type="component" value="Unassembled WGS sequence"/>
</dbReference>
<dbReference type="CDD" id="cd00085">
    <property type="entry name" value="HNHc"/>
    <property type="match status" value="1"/>
</dbReference>
<dbReference type="AlphaFoldDB" id="A0A2S8SD66"/>
<accession>A0A2S8SD66</accession>
<feature type="region of interest" description="Disordered" evidence="1">
    <location>
        <begin position="97"/>
        <end position="117"/>
    </location>
</feature>
<sequence>MTREKAAQDAGRPEWLLLPGSAPEARGTGSHKYFTGRPCKRGHIDIRTTRDGHCMACERFMQGEIAKRPGQREKAREYERNRYHSNPSVKAYVQEYQSRPEVRERDRANKARWHQDNKPRRIARIKEWEQENPDRVREYTAARRAAEMNAMPAWVDREALRAVYDECARLTFSTGEVHHVDHIVPLVHPNVCGLHVPLNLQVLTAAENLRKKNSFDGTLDNDGWRG</sequence>
<evidence type="ECO:0008006" key="4">
    <source>
        <dbReference type="Google" id="ProtNLM"/>
    </source>
</evidence>
<evidence type="ECO:0000313" key="2">
    <source>
        <dbReference type="EMBL" id="PQV58733.1"/>
    </source>
</evidence>
<evidence type="ECO:0000256" key="1">
    <source>
        <dbReference type="SAM" id="MobiDB-lite"/>
    </source>
</evidence>
<evidence type="ECO:0000313" key="3">
    <source>
        <dbReference type="Proteomes" id="UP000238338"/>
    </source>
</evidence>
<dbReference type="OrthoDB" id="6625339at2"/>
<dbReference type="EMBL" id="PVEP01000001">
    <property type="protein sequence ID" value="PQV58733.1"/>
    <property type="molecule type" value="Genomic_DNA"/>
</dbReference>
<protein>
    <recommendedName>
        <fullName evidence="4">HNH endonuclease</fullName>
    </recommendedName>
</protein>
<organism evidence="2 3">
    <name type="scientific">Albidovulum denitrificans</name>
    <dbReference type="NCBI Taxonomy" id="404881"/>
    <lineage>
        <taxon>Bacteria</taxon>
        <taxon>Pseudomonadati</taxon>
        <taxon>Pseudomonadota</taxon>
        <taxon>Alphaproteobacteria</taxon>
        <taxon>Rhodobacterales</taxon>
        <taxon>Paracoccaceae</taxon>
        <taxon>Albidovulum</taxon>
    </lineage>
</organism>
<dbReference type="InterPro" id="IPR003615">
    <property type="entry name" value="HNH_nuc"/>
</dbReference>
<keyword evidence="3" id="KW-1185">Reference proteome</keyword>
<gene>
    <name evidence="2" type="ORF">LX70_00546</name>
</gene>
<proteinExistence type="predicted"/>
<reference evidence="2 3" key="1">
    <citation type="submission" date="2018-02" db="EMBL/GenBank/DDBJ databases">
        <title>Genomic Encyclopedia of Archaeal and Bacterial Type Strains, Phase II (KMG-II): from individual species to whole genera.</title>
        <authorList>
            <person name="Goeker M."/>
        </authorList>
    </citation>
    <scope>NUCLEOTIDE SEQUENCE [LARGE SCALE GENOMIC DNA]</scope>
    <source>
        <strain evidence="2 3">DSM 18921</strain>
    </source>
</reference>
<feature type="compositionally biased region" description="Basic and acidic residues" evidence="1">
    <location>
        <begin position="98"/>
        <end position="117"/>
    </location>
</feature>
<name>A0A2S8SD66_9RHOB</name>
<dbReference type="RefSeq" id="WP_105512985.1">
    <property type="nucleotide sequence ID" value="NZ_PVEP01000001.1"/>
</dbReference>
<comment type="caution">
    <text evidence="2">The sequence shown here is derived from an EMBL/GenBank/DDBJ whole genome shotgun (WGS) entry which is preliminary data.</text>
</comment>